<reference evidence="1 2" key="1">
    <citation type="submission" date="2024-09" db="EMBL/GenBank/DDBJ databases">
        <authorList>
            <person name="Lee S.D."/>
        </authorList>
    </citation>
    <scope>NUCLEOTIDE SEQUENCE [LARGE SCALE GENOMIC DNA]</scope>
    <source>
        <strain evidence="1 2">N1-1</strain>
    </source>
</reference>
<evidence type="ECO:0000313" key="1">
    <source>
        <dbReference type="EMBL" id="MFC1410455.1"/>
    </source>
</evidence>
<dbReference type="Proteomes" id="UP001592582">
    <property type="component" value="Unassembled WGS sequence"/>
</dbReference>
<organism evidence="1 2">
    <name type="scientific">Streptacidiphilus alkalitolerans</name>
    <dbReference type="NCBI Taxonomy" id="3342712"/>
    <lineage>
        <taxon>Bacteria</taxon>
        <taxon>Bacillati</taxon>
        <taxon>Actinomycetota</taxon>
        <taxon>Actinomycetes</taxon>
        <taxon>Kitasatosporales</taxon>
        <taxon>Streptomycetaceae</taxon>
        <taxon>Streptacidiphilus</taxon>
    </lineage>
</organism>
<dbReference type="Gene3D" id="1.10.260.40">
    <property type="entry name" value="lambda repressor-like DNA-binding domains"/>
    <property type="match status" value="1"/>
</dbReference>
<name>A0ABV6V9P7_9ACTN</name>
<gene>
    <name evidence="1" type="ORF">ACEZDG_14390</name>
</gene>
<sequence>MSSEPTRPRALSEVGPELTADLDRDDLSRLVRQVNDSGVSYQQMADRAAAEGHVISKPYFQKLATKATKSAPSPDQLRAIAAGLRKPITIVRAAAAVQFLEFESRELAGYGDSVKVIVAHLAGMTEAEVNRWRTMIEADERARREQQSD</sequence>
<comment type="caution">
    <text evidence="1">The sequence shown here is derived from an EMBL/GenBank/DDBJ whole genome shotgun (WGS) entry which is preliminary data.</text>
</comment>
<evidence type="ECO:0000313" key="2">
    <source>
        <dbReference type="Proteomes" id="UP001592582"/>
    </source>
</evidence>
<protein>
    <submittedName>
        <fullName evidence="1">Uncharacterized protein</fullName>
    </submittedName>
</protein>
<keyword evidence="2" id="KW-1185">Reference proteome</keyword>
<dbReference type="InterPro" id="IPR010982">
    <property type="entry name" value="Lambda_DNA-bd_dom_sf"/>
</dbReference>
<proteinExistence type="predicted"/>
<accession>A0ABV6V9P7</accession>
<dbReference type="EMBL" id="JBHEZX010000005">
    <property type="protein sequence ID" value="MFC1410455.1"/>
    <property type="molecule type" value="Genomic_DNA"/>
</dbReference>